<sequence length="221" mass="24450">MRSGYDDEDHHQIRINDNLQKRIYMPMFCRLSVKDVKLNDHYRDPISSGEPSSPKVTCIGQVKRNNRVTGYPSAAAAAAAATVNHHHHHNNKPMIKLNKLFSASKTQLLPSTAAAKTSTSSSGGGGGGRSGSRSCRIGREMRVINSRRRRVKTTDCDRDRDCVVAAEVVDIGGMDPPLPVVKRVPPPEVNIWKRRFNGVGLQIEQIHLPNNNKFEPPPTTV</sequence>
<evidence type="ECO:0000256" key="1">
    <source>
        <dbReference type="SAM" id="MobiDB-lite"/>
    </source>
</evidence>
<dbReference type="Proteomes" id="UP000030748">
    <property type="component" value="Unassembled WGS sequence"/>
</dbReference>
<evidence type="ECO:0000313" key="2">
    <source>
        <dbReference type="EMBL" id="EYU22899.1"/>
    </source>
</evidence>
<dbReference type="PANTHER" id="PTHR36323:SF1">
    <property type="entry name" value="MYOTUBULARIN-LIKE PROTEIN"/>
    <property type="match status" value="1"/>
</dbReference>
<dbReference type="AlphaFoldDB" id="A0A022Q5J6"/>
<proteinExistence type="predicted"/>
<dbReference type="EMBL" id="KI632191">
    <property type="protein sequence ID" value="EYU22899.1"/>
    <property type="molecule type" value="Genomic_DNA"/>
</dbReference>
<evidence type="ECO:0000313" key="3">
    <source>
        <dbReference type="Proteomes" id="UP000030748"/>
    </source>
</evidence>
<reference evidence="2 3" key="1">
    <citation type="journal article" date="2013" name="Proc. Natl. Acad. Sci. U.S.A.">
        <title>Fine-scale variation in meiotic recombination in Mimulus inferred from population shotgun sequencing.</title>
        <authorList>
            <person name="Hellsten U."/>
            <person name="Wright K.M."/>
            <person name="Jenkins J."/>
            <person name="Shu S."/>
            <person name="Yuan Y."/>
            <person name="Wessler S.R."/>
            <person name="Schmutz J."/>
            <person name="Willis J.H."/>
            <person name="Rokhsar D.S."/>
        </authorList>
    </citation>
    <scope>NUCLEOTIDE SEQUENCE [LARGE SCALE GENOMIC DNA]</scope>
    <source>
        <strain evidence="3">cv. DUN x IM62</strain>
    </source>
</reference>
<name>A0A022Q5J6_ERYGU</name>
<accession>A0A022Q5J6</accession>
<feature type="region of interest" description="Disordered" evidence="1">
    <location>
        <begin position="110"/>
        <end position="135"/>
    </location>
</feature>
<gene>
    <name evidence="2" type="ORF">MIMGU_mgv1a019553mg</name>
</gene>
<keyword evidence="3" id="KW-1185">Reference proteome</keyword>
<dbReference type="OMA" id="IHHPRIC"/>
<dbReference type="OrthoDB" id="1919827at2759"/>
<dbReference type="PANTHER" id="PTHR36323">
    <property type="entry name" value="MYOTUBULARIN-LIKE PROTEIN"/>
    <property type="match status" value="1"/>
</dbReference>
<organism evidence="2 3">
    <name type="scientific">Erythranthe guttata</name>
    <name type="common">Yellow monkey flower</name>
    <name type="synonym">Mimulus guttatus</name>
    <dbReference type="NCBI Taxonomy" id="4155"/>
    <lineage>
        <taxon>Eukaryota</taxon>
        <taxon>Viridiplantae</taxon>
        <taxon>Streptophyta</taxon>
        <taxon>Embryophyta</taxon>
        <taxon>Tracheophyta</taxon>
        <taxon>Spermatophyta</taxon>
        <taxon>Magnoliopsida</taxon>
        <taxon>eudicotyledons</taxon>
        <taxon>Gunneridae</taxon>
        <taxon>Pentapetalae</taxon>
        <taxon>asterids</taxon>
        <taxon>lamiids</taxon>
        <taxon>Lamiales</taxon>
        <taxon>Phrymaceae</taxon>
        <taxon>Erythranthe</taxon>
    </lineage>
</organism>
<protein>
    <submittedName>
        <fullName evidence="2">Uncharacterized protein</fullName>
    </submittedName>
</protein>
<dbReference type="KEGG" id="egt:105974352"/>